<evidence type="ECO:0000259" key="1">
    <source>
        <dbReference type="Pfam" id="PF07727"/>
    </source>
</evidence>
<dbReference type="CDD" id="cd09272">
    <property type="entry name" value="RNase_HI_RT_Ty1"/>
    <property type="match status" value="1"/>
</dbReference>
<sequence length="340" mass="37795">MVIILAYVDDYLVATNDKSWYENFFAAFHSQYACKNLGILDLVMGIGVRWGDGTAYVSQRAYISQRISTYGLTDAKPAALPMSPGTALSPSDGKDATLLYRALLGQLQWVARCSRPGIMAAVSVLSRFCATYGPDHFVALKQVVSLVIFSSMIQKCVSLSTTEAEIIAMSEGAREVKYILNVPDSLVSIGRPVPIYCDNQGAIHLATDYVNNSRSKHIQVRNMYIRELIKAKDTGIANEELAYARSRLSGYSERLSGEMRVQTGGACSVALMLSHWQRLEEDPYFVPTTEEEKEEFGEQGEVCPANMSRKYIDSTRTRKGLPVEKKLVVSTKQRTRAKKK</sequence>
<dbReference type="EMBL" id="LGRX02008009">
    <property type="protein sequence ID" value="KAK3274014.1"/>
    <property type="molecule type" value="Genomic_DNA"/>
</dbReference>
<accession>A0AAE0G9K8</accession>
<dbReference type="PANTHER" id="PTHR11439">
    <property type="entry name" value="GAG-POL-RELATED RETROTRANSPOSON"/>
    <property type="match status" value="1"/>
</dbReference>
<feature type="domain" description="Reverse transcriptase Ty1/copia-type" evidence="1">
    <location>
        <begin position="2"/>
        <end position="83"/>
    </location>
</feature>
<dbReference type="Proteomes" id="UP001190700">
    <property type="component" value="Unassembled WGS sequence"/>
</dbReference>
<evidence type="ECO:0000313" key="3">
    <source>
        <dbReference type="Proteomes" id="UP001190700"/>
    </source>
</evidence>
<dbReference type="Gene3D" id="3.30.70.240">
    <property type="match status" value="1"/>
</dbReference>
<comment type="caution">
    <text evidence="2">The sequence shown here is derived from an EMBL/GenBank/DDBJ whole genome shotgun (WGS) entry which is preliminary data.</text>
</comment>
<dbReference type="Pfam" id="PF07727">
    <property type="entry name" value="RVT_2"/>
    <property type="match status" value="1"/>
</dbReference>
<gene>
    <name evidence="2" type="ORF">CYMTET_17776</name>
</gene>
<dbReference type="InterPro" id="IPR013103">
    <property type="entry name" value="RVT_2"/>
</dbReference>
<dbReference type="PANTHER" id="PTHR11439:SF467">
    <property type="entry name" value="INTEGRASE CATALYTIC DOMAIN-CONTAINING PROTEIN"/>
    <property type="match status" value="1"/>
</dbReference>
<proteinExistence type="predicted"/>
<reference evidence="2 3" key="1">
    <citation type="journal article" date="2015" name="Genome Biol. Evol.">
        <title>Comparative Genomics of a Bacterivorous Green Alga Reveals Evolutionary Causalities and Consequences of Phago-Mixotrophic Mode of Nutrition.</title>
        <authorList>
            <person name="Burns J.A."/>
            <person name="Paasch A."/>
            <person name="Narechania A."/>
            <person name="Kim E."/>
        </authorList>
    </citation>
    <scope>NUCLEOTIDE SEQUENCE [LARGE SCALE GENOMIC DNA]</scope>
    <source>
        <strain evidence="2 3">PLY_AMNH</strain>
    </source>
</reference>
<name>A0AAE0G9K8_9CHLO</name>
<organism evidence="2 3">
    <name type="scientific">Cymbomonas tetramitiformis</name>
    <dbReference type="NCBI Taxonomy" id="36881"/>
    <lineage>
        <taxon>Eukaryota</taxon>
        <taxon>Viridiplantae</taxon>
        <taxon>Chlorophyta</taxon>
        <taxon>Pyramimonadophyceae</taxon>
        <taxon>Pyramimonadales</taxon>
        <taxon>Pyramimonadaceae</taxon>
        <taxon>Cymbomonas</taxon>
    </lineage>
</organism>
<keyword evidence="3" id="KW-1185">Reference proteome</keyword>
<protein>
    <recommendedName>
        <fullName evidence="1">Reverse transcriptase Ty1/copia-type domain-containing protein</fullName>
    </recommendedName>
</protein>
<evidence type="ECO:0000313" key="2">
    <source>
        <dbReference type="EMBL" id="KAK3274014.1"/>
    </source>
</evidence>
<dbReference type="AlphaFoldDB" id="A0AAE0G9K8"/>